<dbReference type="EMBL" id="DRTV01000265">
    <property type="protein sequence ID" value="HHF58528.1"/>
    <property type="molecule type" value="Genomic_DNA"/>
</dbReference>
<gene>
    <name evidence="2" type="ORF">ENL41_03790</name>
</gene>
<organism evidence="2">
    <name type="scientific">candidate division WOR-3 bacterium</name>
    <dbReference type="NCBI Taxonomy" id="2052148"/>
    <lineage>
        <taxon>Bacteria</taxon>
        <taxon>Bacteria division WOR-3</taxon>
    </lineage>
</organism>
<dbReference type="InterPro" id="IPR006675">
    <property type="entry name" value="HDIG_dom"/>
</dbReference>
<dbReference type="PANTHER" id="PTHR45228">
    <property type="entry name" value="CYCLIC DI-GMP PHOSPHODIESTERASE TM_0186-RELATED"/>
    <property type="match status" value="1"/>
</dbReference>
<sequence>MTEENIISKLENLISLKELDDDNTKALIHEIEKLIDRRHRKALPVILKLSSHLERLGAPITAYEILYKEAIARKKRNKKKEYFKLLYLALKAMSMASFTPFVERLLLESIEEIKKNSDLSVFLPYYLTLDAFYHHIYMFSYEVAIVEYLTAKEFLNFIRDEEISELGLPSKRKMEFYITENIIDLYFRLRDNMPEYRKEEMLSEAQKHLKNLDAKDEEEYIQAFLKRIEFHILSHNYKIAEELLNEGKNYISAQNERSFKPCFKRLEARLLREQNKYYNAYSRFVDALQESIYYGNNFLEKLILDDIFNLISKMPARGQLFSSEGEVFLDSMLNLLRSKDFYLGVDHSHEVAQLSVHLTGEVEKITGKEIDLDSIYMAGLLHDIGKLYIPWFILTKPTSLRPIEWEVIQSHPLIGAQVALKLGYPKVAEIIEGHHERIDGSGYPYGKKNLSLETQIVALADLFQAAITPSRIYKKPKTKEEVLEEIKDYGGRKFDAVVVQALFNVVREGKG</sequence>
<dbReference type="SUPFAM" id="SSF109604">
    <property type="entry name" value="HD-domain/PDEase-like"/>
    <property type="match status" value="1"/>
</dbReference>
<dbReference type="InterPro" id="IPR003607">
    <property type="entry name" value="HD/PDEase_dom"/>
</dbReference>
<reference evidence="2" key="1">
    <citation type="journal article" date="2020" name="mSystems">
        <title>Genome- and Community-Level Interaction Insights into Carbon Utilization and Element Cycling Functions of Hydrothermarchaeota in Hydrothermal Sediment.</title>
        <authorList>
            <person name="Zhou Z."/>
            <person name="Liu Y."/>
            <person name="Xu W."/>
            <person name="Pan J."/>
            <person name="Luo Z.H."/>
            <person name="Li M."/>
        </authorList>
    </citation>
    <scope>NUCLEOTIDE SEQUENCE [LARGE SCALE GENOMIC DNA]</scope>
    <source>
        <strain evidence="2">HyVt-94</strain>
    </source>
</reference>
<evidence type="ECO:0000313" key="2">
    <source>
        <dbReference type="EMBL" id="HHF58528.1"/>
    </source>
</evidence>
<dbReference type="AlphaFoldDB" id="A0A7C5I530"/>
<accession>A0A7C5I530</accession>
<evidence type="ECO:0000259" key="1">
    <source>
        <dbReference type="PROSITE" id="PS51832"/>
    </source>
</evidence>
<dbReference type="Gene3D" id="1.10.3210.10">
    <property type="entry name" value="Hypothetical protein af1432"/>
    <property type="match status" value="1"/>
</dbReference>
<dbReference type="PROSITE" id="PS51832">
    <property type="entry name" value="HD_GYP"/>
    <property type="match status" value="1"/>
</dbReference>
<dbReference type="SMART" id="SM00471">
    <property type="entry name" value="HDc"/>
    <property type="match status" value="1"/>
</dbReference>
<name>A0A7C5I530_UNCW3</name>
<dbReference type="Proteomes" id="UP000886014">
    <property type="component" value="Unassembled WGS sequence"/>
</dbReference>
<proteinExistence type="predicted"/>
<dbReference type="InterPro" id="IPR037522">
    <property type="entry name" value="HD_GYP_dom"/>
</dbReference>
<comment type="caution">
    <text evidence="2">The sequence shown here is derived from an EMBL/GenBank/DDBJ whole genome shotgun (WGS) entry which is preliminary data.</text>
</comment>
<dbReference type="Pfam" id="PF13487">
    <property type="entry name" value="HD_5"/>
    <property type="match status" value="1"/>
</dbReference>
<protein>
    <submittedName>
        <fullName evidence="2">HD domain-containing protein</fullName>
    </submittedName>
</protein>
<dbReference type="NCBIfam" id="TIGR00277">
    <property type="entry name" value="HDIG"/>
    <property type="match status" value="1"/>
</dbReference>
<dbReference type="InterPro" id="IPR052020">
    <property type="entry name" value="Cyclic_di-GMP/3'3'-cGAMP_PDE"/>
</dbReference>
<feature type="domain" description="HD-GYP" evidence="1">
    <location>
        <begin position="325"/>
        <end position="511"/>
    </location>
</feature>
<dbReference type="CDD" id="cd00077">
    <property type="entry name" value="HDc"/>
    <property type="match status" value="1"/>
</dbReference>